<organism evidence="3 4">
    <name type="scientific">Phytopseudomonas dryadis</name>
    <dbReference type="NCBI Taxonomy" id="2487520"/>
    <lineage>
        <taxon>Bacteria</taxon>
        <taxon>Pseudomonadati</taxon>
        <taxon>Pseudomonadota</taxon>
        <taxon>Gammaproteobacteria</taxon>
        <taxon>Pseudomonadales</taxon>
        <taxon>Pseudomonadaceae</taxon>
        <taxon>Phytopseudomonas</taxon>
    </lineage>
</organism>
<feature type="signal peptide" evidence="2">
    <location>
        <begin position="1"/>
        <end position="21"/>
    </location>
</feature>
<proteinExistence type="predicted"/>
<name>A0A4V2KBU0_9GAMM</name>
<keyword evidence="2" id="KW-0732">Signal</keyword>
<feature type="compositionally biased region" description="Gly residues" evidence="1">
    <location>
        <begin position="136"/>
        <end position="154"/>
    </location>
</feature>
<feature type="compositionally biased region" description="Basic and acidic residues" evidence="1">
    <location>
        <begin position="31"/>
        <end position="44"/>
    </location>
</feature>
<reference evidence="3 4" key="1">
    <citation type="submission" date="2018-06" db="EMBL/GenBank/DDBJ databases">
        <title>Three novel Pseudomonas species isolated from symptomatic oak.</title>
        <authorList>
            <person name="Bueno-Gonzalez V."/>
            <person name="Brady C."/>
        </authorList>
    </citation>
    <scope>NUCLEOTIDE SEQUENCE [LARGE SCALE GENOMIC DNA]</scope>
    <source>
        <strain evidence="3 4">P6B</strain>
    </source>
</reference>
<evidence type="ECO:0000256" key="1">
    <source>
        <dbReference type="SAM" id="MobiDB-lite"/>
    </source>
</evidence>
<feature type="compositionally biased region" description="Polar residues" evidence="1">
    <location>
        <begin position="52"/>
        <end position="73"/>
    </location>
</feature>
<feature type="chain" id="PRO_5020808363" evidence="2">
    <location>
        <begin position="22"/>
        <end position="154"/>
    </location>
</feature>
<dbReference type="Proteomes" id="UP000293172">
    <property type="component" value="Unassembled WGS sequence"/>
</dbReference>
<sequence length="154" mass="15161">MNRFQASACVLAAVICQAAHADDDGLTLQQQRDRIGEEMVRERTGQPPAGSDVNNGMEQPAPNTRNTPGNVDNPQAPGVVDPNNGQGRSTVTPGTPTTGQERSTVTPGTPTTGQEGSTGAPGAPSGNRGVPSAPAGSGGTGSSVGGSIGGGSSN</sequence>
<gene>
    <name evidence="3" type="ORF">DNK44_17420</name>
</gene>
<feature type="compositionally biased region" description="Polar residues" evidence="1">
    <location>
        <begin position="83"/>
        <end position="117"/>
    </location>
</feature>
<feature type="region of interest" description="Disordered" evidence="1">
    <location>
        <begin position="28"/>
        <end position="154"/>
    </location>
</feature>
<dbReference type="AlphaFoldDB" id="A0A4V2KBU0"/>
<evidence type="ECO:0000313" key="3">
    <source>
        <dbReference type="EMBL" id="TBU89003.1"/>
    </source>
</evidence>
<accession>A0A4V2KBU0</accession>
<evidence type="ECO:0000313" key="4">
    <source>
        <dbReference type="Proteomes" id="UP000293172"/>
    </source>
</evidence>
<dbReference type="EMBL" id="QJUL01000027">
    <property type="protein sequence ID" value="TBU89003.1"/>
    <property type="molecule type" value="Genomic_DNA"/>
</dbReference>
<protein>
    <submittedName>
        <fullName evidence="3">Uncharacterized protein</fullName>
    </submittedName>
</protein>
<evidence type="ECO:0000256" key="2">
    <source>
        <dbReference type="SAM" id="SignalP"/>
    </source>
</evidence>
<comment type="caution">
    <text evidence="3">The sequence shown here is derived from an EMBL/GenBank/DDBJ whole genome shotgun (WGS) entry which is preliminary data.</text>
</comment>
<dbReference type="RefSeq" id="WP_131198595.1">
    <property type="nucleotide sequence ID" value="NZ_QJUL01000027.1"/>
</dbReference>
<dbReference type="OrthoDB" id="6995341at2"/>